<dbReference type="SUPFAM" id="SSF51197">
    <property type="entry name" value="Clavaminate synthase-like"/>
    <property type="match status" value="1"/>
</dbReference>
<protein>
    <submittedName>
        <fullName evidence="3">Clavaminate synthase-like protein</fullName>
    </submittedName>
</protein>
<dbReference type="AlphaFoldDB" id="A0A2T2P780"/>
<dbReference type="Pfam" id="PF13621">
    <property type="entry name" value="Cupin_8"/>
    <property type="match status" value="1"/>
</dbReference>
<evidence type="ECO:0000313" key="4">
    <source>
        <dbReference type="Proteomes" id="UP000240883"/>
    </source>
</evidence>
<feature type="region of interest" description="Disordered" evidence="1">
    <location>
        <begin position="309"/>
        <end position="331"/>
    </location>
</feature>
<dbReference type="OrthoDB" id="47172at2759"/>
<dbReference type="STRING" id="1448308.A0A2T2P780"/>
<name>A0A2T2P780_CORCC</name>
<gene>
    <name evidence="3" type="ORF">BS50DRAFT_569074</name>
</gene>
<feature type="domain" description="JmjC" evidence="2">
    <location>
        <begin position="182"/>
        <end position="413"/>
    </location>
</feature>
<accession>A0A2T2P780</accession>
<proteinExistence type="predicted"/>
<dbReference type="PANTHER" id="PTHR12461:SF101">
    <property type="entry name" value="TRNA WYBUTOSINE-SYNTHESIZING PROTEIN 4"/>
    <property type="match status" value="1"/>
</dbReference>
<organism evidence="3 4">
    <name type="scientific">Corynespora cassiicola Philippines</name>
    <dbReference type="NCBI Taxonomy" id="1448308"/>
    <lineage>
        <taxon>Eukaryota</taxon>
        <taxon>Fungi</taxon>
        <taxon>Dikarya</taxon>
        <taxon>Ascomycota</taxon>
        <taxon>Pezizomycotina</taxon>
        <taxon>Dothideomycetes</taxon>
        <taxon>Pleosporomycetidae</taxon>
        <taxon>Pleosporales</taxon>
        <taxon>Corynesporascaceae</taxon>
        <taxon>Corynespora</taxon>
    </lineage>
</organism>
<sequence length="413" mass="46526">MTGAPRREEVIELWFSALKEYLSTTHHQTQLSDQSSKRRKLSPSIQDTYISCSFSETPIPNPILRHPIPRVENPSFSAFQSKLSLPETQTPILIEGAISHWPALSDPNRQWKNPSYLLSHTLDGRRLVPIELGRAYTDSNWTQKIMSFGEFMRDHMFDSPPKHSISPNSKAPHCKPRKKPTAYLAQHDLLTQLPTLRPDICIPDYCYTAPAPPSAPLPGHAPRDSRLPDPLLNAWLGPRGTTSPLHTDPYHNILAQVVGCKYIRLYAPEHSRALWPRGTERGVNMGNTSSIDLGTAMALFPEIGAGLEDSGAIPHHKHQPDEPDPEARAGNRPAVDAQLHGHAREFTKPENSEADCARDPRRRRSFHSRFPGFVDAPYRECVLGPGECLYIPAGWWHYVRSLSPSFSVSFWWD</sequence>
<feature type="region of interest" description="Disordered" evidence="1">
    <location>
        <begin position="342"/>
        <end position="361"/>
    </location>
</feature>
<dbReference type="Proteomes" id="UP000240883">
    <property type="component" value="Unassembled WGS sequence"/>
</dbReference>
<evidence type="ECO:0000259" key="2">
    <source>
        <dbReference type="PROSITE" id="PS51184"/>
    </source>
</evidence>
<dbReference type="InterPro" id="IPR041667">
    <property type="entry name" value="Cupin_8"/>
</dbReference>
<dbReference type="EMBL" id="KZ678129">
    <property type="protein sequence ID" value="PSN73550.1"/>
    <property type="molecule type" value="Genomic_DNA"/>
</dbReference>
<reference evidence="3 4" key="1">
    <citation type="journal article" date="2018" name="Front. Microbiol.">
        <title>Genome-Wide Analysis of Corynespora cassiicola Leaf Fall Disease Putative Effectors.</title>
        <authorList>
            <person name="Lopez D."/>
            <person name="Ribeiro S."/>
            <person name="Label P."/>
            <person name="Fumanal B."/>
            <person name="Venisse J.S."/>
            <person name="Kohler A."/>
            <person name="de Oliveira R.R."/>
            <person name="Labutti K."/>
            <person name="Lipzen A."/>
            <person name="Lail K."/>
            <person name="Bauer D."/>
            <person name="Ohm R.A."/>
            <person name="Barry K.W."/>
            <person name="Spatafora J."/>
            <person name="Grigoriev I.V."/>
            <person name="Martin F.M."/>
            <person name="Pujade-Renaud V."/>
        </authorList>
    </citation>
    <scope>NUCLEOTIDE SEQUENCE [LARGE SCALE GENOMIC DNA]</scope>
    <source>
        <strain evidence="3 4">Philippines</strain>
    </source>
</reference>
<feature type="compositionally biased region" description="Basic and acidic residues" evidence="1">
    <location>
        <begin position="342"/>
        <end position="359"/>
    </location>
</feature>
<dbReference type="SMART" id="SM00558">
    <property type="entry name" value="JmjC"/>
    <property type="match status" value="1"/>
</dbReference>
<evidence type="ECO:0000313" key="3">
    <source>
        <dbReference type="EMBL" id="PSN73550.1"/>
    </source>
</evidence>
<keyword evidence="4" id="KW-1185">Reference proteome</keyword>
<dbReference type="PROSITE" id="PS51184">
    <property type="entry name" value="JMJC"/>
    <property type="match status" value="1"/>
</dbReference>
<dbReference type="InterPro" id="IPR003347">
    <property type="entry name" value="JmjC_dom"/>
</dbReference>
<dbReference type="PANTHER" id="PTHR12461">
    <property type="entry name" value="HYPOXIA-INDUCIBLE FACTOR 1 ALPHA INHIBITOR-RELATED"/>
    <property type="match status" value="1"/>
</dbReference>
<evidence type="ECO:0000256" key="1">
    <source>
        <dbReference type="SAM" id="MobiDB-lite"/>
    </source>
</evidence>
<dbReference type="Gene3D" id="2.60.120.650">
    <property type="entry name" value="Cupin"/>
    <property type="match status" value="1"/>
</dbReference>
<dbReference type="CDD" id="cd02208">
    <property type="entry name" value="cupin_RmlC-like"/>
    <property type="match status" value="1"/>
</dbReference>
<feature type="compositionally biased region" description="Basic and acidic residues" evidence="1">
    <location>
        <begin position="319"/>
        <end position="329"/>
    </location>
</feature>